<evidence type="ECO:0000256" key="3">
    <source>
        <dbReference type="ARBA" id="ARBA00023295"/>
    </source>
</evidence>
<dbReference type="GeneID" id="86858578"/>
<proteinExistence type="inferred from homology"/>
<dbReference type="RefSeq" id="WP_111890459.1">
    <property type="nucleotide sequence ID" value="NZ_CAJHLG010000003.1"/>
</dbReference>
<evidence type="ECO:0000256" key="1">
    <source>
        <dbReference type="ARBA" id="ARBA00008061"/>
    </source>
</evidence>
<dbReference type="EMBL" id="JAOTMY010000002">
    <property type="protein sequence ID" value="MCY3087662.1"/>
    <property type="molecule type" value="Genomic_DNA"/>
</dbReference>
<sequence>MSEKNNEWWKNAVLYEIYPKSFNDSNNDGIGDLKGIQEKIPYLSDLGIDAIWLGPVYLSPHIDNGYDVSDYYQIDPKYGSNEDMYDLIEAAHQFNIKIIMDFVANHTSDQAYWFKESCKSADNKYSDFYIWQDAGPNQSLPNNWGSNFGGSAWTWNESRQQYYLHYYAKEMPDLNWENEEVRQAIYQAMQFWIDKGIDGWRLDVITSISKDWNFPNNAVNYSTSNQQNGPRMHEFLRELNRMILAPNKMMSVGEAPAAKASDATQLVDPKRQELDMVFTFQHMHIDRIKGNVNGRWAIKQPDYVELKEIICDWQDALRNKGWNALYFNNHDRARIVSRWGNDSKYRYESATAFATILHGLQGTPFIYQGEEIGMTNADFGLEDYVDVELKGNYDYFVKELQSISESDFLKAAHKVSRDHARTPMQWNNDTNAGFSIADPWFKVNPDYKHINVAADRKSKKSIFKYYKKLIQLRHEENILRDGDFNMFMMDDPYVILYERKLGDQHWIVAANLSENKRSIDRQLFDLDSYDYVIHNYENRKLDYELFPYESFIISYNIAEDE</sequence>
<dbReference type="AlphaFoldDB" id="A0A9Q4DFL2"/>
<organism evidence="5 6">
    <name type="scientific">Aerococcus mictus</name>
    <dbReference type="NCBI Taxonomy" id="2976810"/>
    <lineage>
        <taxon>Bacteria</taxon>
        <taxon>Bacillati</taxon>
        <taxon>Bacillota</taxon>
        <taxon>Bacilli</taxon>
        <taxon>Lactobacillales</taxon>
        <taxon>Aerococcaceae</taxon>
        <taxon>Aerococcus</taxon>
    </lineage>
</organism>
<gene>
    <name evidence="5" type="ORF">ODY61_05945</name>
</gene>
<dbReference type="CDD" id="cd11333">
    <property type="entry name" value="AmyAc_SI_OligoGlu_DGase"/>
    <property type="match status" value="1"/>
</dbReference>
<dbReference type="Gene3D" id="3.90.400.10">
    <property type="entry name" value="Oligo-1,6-glucosidase, Domain 2"/>
    <property type="match status" value="1"/>
</dbReference>
<dbReference type="Pfam" id="PF00128">
    <property type="entry name" value="Alpha-amylase"/>
    <property type="match status" value="1"/>
</dbReference>
<dbReference type="FunFam" id="3.90.400.10:FF:000002">
    <property type="entry name" value="Sucrose isomerase"/>
    <property type="match status" value="1"/>
</dbReference>
<dbReference type="InterPro" id="IPR045857">
    <property type="entry name" value="O16G_dom_2"/>
</dbReference>
<dbReference type="SMART" id="SM00642">
    <property type="entry name" value="Aamy"/>
    <property type="match status" value="1"/>
</dbReference>
<dbReference type="PANTHER" id="PTHR10357">
    <property type="entry name" value="ALPHA-AMYLASE FAMILY MEMBER"/>
    <property type="match status" value="1"/>
</dbReference>
<keyword evidence="2" id="KW-0378">Hydrolase</keyword>
<dbReference type="InterPro" id="IPR006047">
    <property type="entry name" value="GH13_cat_dom"/>
</dbReference>
<reference evidence="5" key="1">
    <citation type="submission" date="2022-09" db="EMBL/GenBank/DDBJ databases">
        <title>Aerococcus urinae taxonomy study.</title>
        <authorList>
            <person name="Christensen J."/>
            <person name="Senneby E."/>
        </authorList>
    </citation>
    <scope>NUCLEOTIDE SEQUENCE</scope>
    <source>
        <strain evidence="5">LUND-41-B12</strain>
    </source>
</reference>
<dbReference type="FunFam" id="3.20.20.80:FF:000064">
    <property type="entry name" value="Oligo-1,6-glucosidase"/>
    <property type="match status" value="1"/>
</dbReference>
<accession>A0A9Q4DFL2</accession>
<comment type="caution">
    <text evidence="5">The sequence shown here is derived from an EMBL/GenBank/DDBJ whole genome shotgun (WGS) entry which is preliminary data.</text>
</comment>
<dbReference type="SUPFAM" id="SSF51445">
    <property type="entry name" value="(Trans)glycosidases"/>
    <property type="match status" value="1"/>
</dbReference>
<dbReference type="Gene3D" id="2.60.40.1180">
    <property type="entry name" value="Golgi alpha-mannosidase II"/>
    <property type="match status" value="1"/>
</dbReference>
<dbReference type="NCBIfam" id="NF008183">
    <property type="entry name" value="PRK10933.1"/>
    <property type="match status" value="1"/>
</dbReference>
<dbReference type="SUPFAM" id="SSF51011">
    <property type="entry name" value="Glycosyl hydrolase domain"/>
    <property type="match status" value="1"/>
</dbReference>
<dbReference type="GO" id="GO:0004556">
    <property type="term" value="F:alpha-amylase activity"/>
    <property type="evidence" value="ECO:0007669"/>
    <property type="project" value="TreeGrafter"/>
</dbReference>
<keyword evidence="3" id="KW-0326">Glycosidase</keyword>
<dbReference type="InterPro" id="IPR017853">
    <property type="entry name" value="GH"/>
</dbReference>
<evidence type="ECO:0000313" key="6">
    <source>
        <dbReference type="Proteomes" id="UP001069047"/>
    </source>
</evidence>
<comment type="similarity">
    <text evidence="1">Belongs to the glycosyl hydrolase 13 family.</text>
</comment>
<dbReference type="PANTHER" id="PTHR10357:SF179">
    <property type="entry name" value="NEUTRAL AND BASIC AMINO ACID TRANSPORT PROTEIN RBAT"/>
    <property type="match status" value="1"/>
</dbReference>
<dbReference type="GO" id="GO:0009313">
    <property type="term" value="P:oligosaccharide catabolic process"/>
    <property type="evidence" value="ECO:0007669"/>
    <property type="project" value="TreeGrafter"/>
</dbReference>
<protein>
    <submittedName>
        <fullName evidence="5">Alpha-glucosidase</fullName>
    </submittedName>
</protein>
<dbReference type="Proteomes" id="UP001069047">
    <property type="component" value="Unassembled WGS sequence"/>
</dbReference>
<feature type="domain" description="Glycosyl hydrolase family 13 catalytic" evidence="4">
    <location>
        <begin position="16"/>
        <end position="421"/>
    </location>
</feature>
<dbReference type="InterPro" id="IPR013780">
    <property type="entry name" value="Glyco_hydro_b"/>
</dbReference>
<evidence type="ECO:0000313" key="5">
    <source>
        <dbReference type="EMBL" id="MCY3087662.1"/>
    </source>
</evidence>
<evidence type="ECO:0000256" key="2">
    <source>
        <dbReference type="ARBA" id="ARBA00022801"/>
    </source>
</evidence>
<name>A0A9Q4DFL2_9LACT</name>
<dbReference type="Gene3D" id="3.20.20.80">
    <property type="entry name" value="Glycosidases"/>
    <property type="match status" value="1"/>
</dbReference>
<evidence type="ECO:0000259" key="4">
    <source>
        <dbReference type="SMART" id="SM00642"/>
    </source>
</evidence>